<evidence type="ECO:0000313" key="2">
    <source>
        <dbReference type="Proteomes" id="UP000637906"/>
    </source>
</evidence>
<dbReference type="Proteomes" id="UP000637906">
    <property type="component" value="Unassembled WGS sequence"/>
</dbReference>
<accession>A0A8J3HVY4</accession>
<evidence type="ECO:0000313" key="1">
    <source>
        <dbReference type="EMBL" id="GHM59984.1"/>
    </source>
</evidence>
<gene>
    <name evidence="1" type="ORF">sL5_09770</name>
</gene>
<organism evidence="1 2">
    <name type="scientific">Candidatus Mesenet longicola</name>
    <dbReference type="NCBI Taxonomy" id="1892558"/>
    <lineage>
        <taxon>Bacteria</taxon>
        <taxon>Pseudomonadati</taxon>
        <taxon>Pseudomonadota</taxon>
        <taxon>Alphaproteobacteria</taxon>
        <taxon>Rickettsiales</taxon>
        <taxon>Anaplasmataceae</taxon>
        <taxon>Candidatus Mesenet</taxon>
    </lineage>
</organism>
<keyword evidence="2" id="KW-1185">Reference proteome</keyword>
<name>A0A8J3HVY4_9RICK</name>
<proteinExistence type="predicted"/>
<protein>
    <submittedName>
        <fullName evidence="1">Uncharacterized protein</fullName>
    </submittedName>
</protein>
<dbReference type="EMBL" id="BNGU01000054">
    <property type="protein sequence ID" value="GHM59984.1"/>
    <property type="molecule type" value="Genomic_DNA"/>
</dbReference>
<comment type="caution">
    <text evidence="1">The sequence shown here is derived from an EMBL/GenBank/DDBJ whole genome shotgun (WGS) entry which is preliminary data.</text>
</comment>
<reference evidence="1 2" key="1">
    <citation type="journal article" date="2021" name="Microb. Ecol.">
        <title>Candidatus Mesenet longicola: Novel Endosymbionts of Brontispa longissima that Induce Cytoplasmic Incompatibility.</title>
        <authorList>
            <person name="Takano S."/>
            <person name="Gotoh Y."/>
            <person name="Hayashi T."/>
        </authorList>
    </citation>
    <scope>NUCLEOTIDE SEQUENCE [LARGE SCALE GENOMIC DNA]</scope>
    <source>
        <strain evidence="1">L5</strain>
    </source>
</reference>
<dbReference type="AlphaFoldDB" id="A0A8J3HVY4"/>
<sequence length="44" mass="4778">MPRCSNENRSQKRSAALNDVKCASPASKKRLTKVIVYGTIGANI</sequence>